<proteinExistence type="predicted"/>
<comment type="caution">
    <text evidence="2">The sequence shown here is derived from an EMBL/GenBank/DDBJ whole genome shotgun (WGS) entry which is preliminary data.</text>
</comment>
<feature type="compositionally biased region" description="Polar residues" evidence="1">
    <location>
        <begin position="46"/>
        <end position="59"/>
    </location>
</feature>
<feature type="compositionally biased region" description="Low complexity" evidence="1">
    <location>
        <begin position="90"/>
        <end position="103"/>
    </location>
</feature>
<organism evidence="2 3">
    <name type="scientific">Colletotrichum sublineola</name>
    <name type="common">Sorghum anthracnose fungus</name>
    <dbReference type="NCBI Taxonomy" id="1173701"/>
    <lineage>
        <taxon>Eukaryota</taxon>
        <taxon>Fungi</taxon>
        <taxon>Dikarya</taxon>
        <taxon>Ascomycota</taxon>
        <taxon>Pezizomycotina</taxon>
        <taxon>Sordariomycetes</taxon>
        <taxon>Hypocreomycetidae</taxon>
        <taxon>Glomerellales</taxon>
        <taxon>Glomerellaceae</taxon>
        <taxon>Colletotrichum</taxon>
        <taxon>Colletotrichum graminicola species complex</taxon>
    </lineage>
</organism>
<evidence type="ECO:0000313" key="2">
    <source>
        <dbReference type="EMBL" id="KDN68287.1"/>
    </source>
</evidence>
<feature type="region of interest" description="Disordered" evidence="1">
    <location>
        <begin position="89"/>
        <end position="109"/>
    </location>
</feature>
<accession>A0A066XHA1</accession>
<keyword evidence="3" id="KW-1185">Reference proteome</keyword>
<reference evidence="3" key="1">
    <citation type="journal article" date="2014" name="Genome Announc.">
        <title>Draft genome sequence of Colletotrichum sublineola, a destructive pathogen of cultivated sorghum.</title>
        <authorList>
            <person name="Baroncelli R."/>
            <person name="Sanz-Martin J.M."/>
            <person name="Rech G.E."/>
            <person name="Sukno S.A."/>
            <person name="Thon M.R."/>
        </authorList>
    </citation>
    <scope>NUCLEOTIDE SEQUENCE [LARGE SCALE GENOMIC DNA]</scope>
    <source>
        <strain evidence="3">TX430BB</strain>
    </source>
</reference>
<feature type="region of interest" description="Disordered" evidence="1">
    <location>
        <begin position="36"/>
        <end position="59"/>
    </location>
</feature>
<dbReference type="Proteomes" id="UP000027238">
    <property type="component" value="Unassembled WGS sequence"/>
</dbReference>
<sequence length="109" mass="11860">MAFPSPISMLNYPENTGLVTLSPPCENIHSDFALDSFFGQEPPLPGNSQAAEQSSQDISTKTNWVVENSELDTTMFDTEFNNCMLSGYQEAAEGESSSPSARADMINND</sequence>
<evidence type="ECO:0000256" key="1">
    <source>
        <dbReference type="SAM" id="MobiDB-lite"/>
    </source>
</evidence>
<protein>
    <submittedName>
        <fullName evidence="2">Uncharacterized protein</fullName>
    </submittedName>
</protein>
<dbReference type="HOGENOM" id="CLU_2190147_0_0_1"/>
<evidence type="ECO:0000313" key="3">
    <source>
        <dbReference type="Proteomes" id="UP000027238"/>
    </source>
</evidence>
<dbReference type="EMBL" id="JMSE01000686">
    <property type="protein sequence ID" value="KDN68287.1"/>
    <property type="molecule type" value="Genomic_DNA"/>
</dbReference>
<dbReference type="AlphaFoldDB" id="A0A066XHA1"/>
<gene>
    <name evidence="2" type="ORF">CSUB01_12663</name>
</gene>
<name>A0A066XHA1_COLSU</name>
<feature type="non-terminal residue" evidence="2">
    <location>
        <position position="109"/>
    </location>
</feature>